<reference evidence="4" key="1">
    <citation type="submission" date="2020-03" db="EMBL/GenBank/DDBJ databases">
        <title>The deep terrestrial virosphere.</title>
        <authorList>
            <person name="Holmfeldt K."/>
            <person name="Nilsson E."/>
            <person name="Simone D."/>
            <person name="Lopez-Fernandez M."/>
            <person name="Wu X."/>
            <person name="de Brujin I."/>
            <person name="Lundin D."/>
            <person name="Andersson A."/>
            <person name="Bertilsson S."/>
            <person name="Dopson M."/>
        </authorList>
    </citation>
    <scope>NUCLEOTIDE SEQUENCE</scope>
    <source>
        <strain evidence="4">MM415B02047</strain>
    </source>
</reference>
<dbReference type="GO" id="GO:0008408">
    <property type="term" value="F:3'-5' exonuclease activity"/>
    <property type="evidence" value="ECO:0007669"/>
    <property type="project" value="InterPro"/>
</dbReference>
<protein>
    <submittedName>
        <fullName evidence="4">Putative DNA polymerase</fullName>
    </submittedName>
</protein>
<dbReference type="Gene3D" id="1.20.1060.10">
    <property type="entry name" value="Taq DNA Polymerase, Chain T, domain 4"/>
    <property type="match status" value="1"/>
</dbReference>
<dbReference type="GO" id="GO:0003887">
    <property type="term" value="F:DNA-directed DNA polymerase activity"/>
    <property type="evidence" value="ECO:0007669"/>
    <property type="project" value="InterPro"/>
</dbReference>
<dbReference type="GO" id="GO:0006302">
    <property type="term" value="P:double-strand break repair"/>
    <property type="evidence" value="ECO:0007669"/>
    <property type="project" value="TreeGrafter"/>
</dbReference>
<gene>
    <name evidence="4" type="ORF">MM415B02047_0018</name>
</gene>
<dbReference type="Pfam" id="PF01612">
    <property type="entry name" value="DNA_pol_A_exo1"/>
    <property type="match status" value="1"/>
</dbReference>
<name>A0A6M3IDD4_9ZZZZ</name>
<dbReference type="SUPFAM" id="SSF56672">
    <property type="entry name" value="DNA/RNA polymerases"/>
    <property type="match status" value="1"/>
</dbReference>
<dbReference type="InterPro" id="IPR002298">
    <property type="entry name" value="DNA_polymerase_A"/>
</dbReference>
<evidence type="ECO:0000256" key="1">
    <source>
        <dbReference type="ARBA" id="ARBA00022705"/>
    </source>
</evidence>
<evidence type="ECO:0000259" key="2">
    <source>
        <dbReference type="SMART" id="SM00482"/>
    </source>
</evidence>
<keyword evidence="1" id="KW-0235">DNA replication</keyword>
<dbReference type="InterPro" id="IPR012337">
    <property type="entry name" value="RNaseH-like_sf"/>
</dbReference>
<dbReference type="SUPFAM" id="SSF53098">
    <property type="entry name" value="Ribonuclease H-like"/>
    <property type="match status" value="1"/>
</dbReference>
<dbReference type="InterPro" id="IPR002562">
    <property type="entry name" value="3'-5'_exonuclease_dom"/>
</dbReference>
<feature type="domain" description="DNA-directed DNA polymerase family A palm" evidence="2">
    <location>
        <begin position="540"/>
        <end position="762"/>
    </location>
</feature>
<dbReference type="PRINTS" id="PR00868">
    <property type="entry name" value="DNAPOLI"/>
</dbReference>
<dbReference type="GO" id="GO:0003677">
    <property type="term" value="F:DNA binding"/>
    <property type="evidence" value="ECO:0007669"/>
    <property type="project" value="InterPro"/>
</dbReference>
<dbReference type="InterPro" id="IPR043502">
    <property type="entry name" value="DNA/RNA_pol_sf"/>
</dbReference>
<dbReference type="Pfam" id="PF03167">
    <property type="entry name" value="UDG"/>
    <property type="match status" value="1"/>
</dbReference>
<evidence type="ECO:0000259" key="3">
    <source>
        <dbReference type="SMART" id="SM00986"/>
    </source>
</evidence>
<feature type="domain" description="Uracil-DNA glycosylase-like" evidence="3">
    <location>
        <begin position="7"/>
        <end position="172"/>
    </location>
</feature>
<sequence length="836" mass="96318">MRRTYVPPSGNQQAVLGLCGEQPGIQEVRGRPPRPFIGPAGQGLDECLVMARIPRHGLYLTNVIKDLDKPLAAYININYNKQSWTISEEGWEYINELRDELKALPSLNCIVAIGAIPLVALCSRVGINKWHSSVIESTLVPGLKVVPTFHPATFIPPKFNFLNKPQIVEDLIKAKNEAKFREIQRTSRTTHIKPSFQQSSQYLNYCYEVGLRGQTIDIDIEVINKELDCIAFAWSPTEAICIPFRDKSGDYFTVEQEYEIMLLIGRILSEPRIAKRGANFIFDTQFLFHKYGIVPRGELHCTQIAQKIAFPDLSAGLDQVTRQWTDVPYYKEDGKKWMKMQGGSWEEWWNYNGMDVMVPNEAHPKQVQELIKQQNLETYERQRKLQYPLIYMAERGIRINVEGMIKYRDEQQIEIDKHIEKLHEEVGYELNPNSPQQIMGYFYQELGLKPYKKINTEGQYVDTSDVDALKRISRRGYKAAQMILDIRSLNKRISTYLNIGKVDKDGRYRSSYKPVGAETGRISSGETIFGTGGNQQNWPHDLLRFFLFDEGYIGYSIDLSQIENRIVAYVGGVLSQIKAFESGLDMHRLTASVIFNKPYDEISDEDGSSTLGDGRQSERFWGKKGNHATNYDVGYKTFALKNEMPEKDAKAVLEKIHRGYPQIRQGFHKIIQEMLFKDRFVTNLFNRKRLFLGPIMPSRTVPRNACFNTYREAYAQLPQSTTADKINEQGVNFIYYNQQWFKPVELLTQIHDSVVFQIPLTTPWVEHAEIILRIKQSLETPIYWHEREIKTPADLCIGLNMCKELMIELKSKEIPGTPELLADKLRGVYDALPNNR</sequence>
<dbReference type="InterPro" id="IPR036397">
    <property type="entry name" value="RNaseH_sf"/>
</dbReference>
<dbReference type="Pfam" id="PF00476">
    <property type="entry name" value="DNA_pol_A"/>
    <property type="match status" value="1"/>
</dbReference>
<dbReference type="GO" id="GO:0006261">
    <property type="term" value="P:DNA-templated DNA replication"/>
    <property type="evidence" value="ECO:0007669"/>
    <property type="project" value="InterPro"/>
</dbReference>
<dbReference type="Gene3D" id="1.10.150.20">
    <property type="entry name" value="5' to 3' exonuclease, C-terminal subdomain"/>
    <property type="match status" value="1"/>
</dbReference>
<dbReference type="Gene3D" id="3.30.70.370">
    <property type="match status" value="1"/>
</dbReference>
<dbReference type="SMART" id="SM00986">
    <property type="entry name" value="UDG"/>
    <property type="match status" value="1"/>
</dbReference>
<dbReference type="InterPro" id="IPR005122">
    <property type="entry name" value="Uracil-DNA_glycosylase-like"/>
</dbReference>
<dbReference type="PANTHER" id="PTHR10133:SF27">
    <property type="entry name" value="DNA POLYMERASE NU"/>
    <property type="match status" value="1"/>
</dbReference>
<proteinExistence type="predicted"/>
<dbReference type="SMART" id="SM00482">
    <property type="entry name" value="POLAc"/>
    <property type="match status" value="1"/>
</dbReference>
<dbReference type="SMART" id="SM00987">
    <property type="entry name" value="UreE_C"/>
    <property type="match status" value="1"/>
</dbReference>
<dbReference type="EMBL" id="MT141159">
    <property type="protein sequence ID" value="QJA55449.1"/>
    <property type="molecule type" value="Genomic_DNA"/>
</dbReference>
<dbReference type="PANTHER" id="PTHR10133">
    <property type="entry name" value="DNA POLYMERASE I"/>
    <property type="match status" value="1"/>
</dbReference>
<evidence type="ECO:0000313" key="4">
    <source>
        <dbReference type="EMBL" id="QJA55449.1"/>
    </source>
</evidence>
<dbReference type="Gene3D" id="3.30.420.10">
    <property type="entry name" value="Ribonuclease H-like superfamily/Ribonuclease H"/>
    <property type="match status" value="1"/>
</dbReference>
<accession>A0A6M3IDD4</accession>
<dbReference type="InterPro" id="IPR036895">
    <property type="entry name" value="Uracil-DNA_glycosylase-like_sf"/>
</dbReference>
<dbReference type="Gene3D" id="3.40.470.10">
    <property type="entry name" value="Uracil-DNA glycosylase-like domain"/>
    <property type="match status" value="1"/>
</dbReference>
<dbReference type="AlphaFoldDB" id="A0A6M3IDD4"/>
<dbReference type="InterPro" id="IPR001098">
    <property type="entry name" value="DNA-dir_DNA_pol_A_palm_dom"/>
</dbReference>
<dbReference type="SUPFAM" id="SSF52141">
    <property type="entry name" value="Uracil-DNA glycosylase-like"/>
    <property type="match status" value="1"/>
</dbReference>
<organism evidence="4">
    <name type="scientific">viral metagenome</name>
    <dbReference type="NCBI Taxonomy" id="1070528"/>
    <lineage>
        <taxon>unclassified sequences</taxon>
        <taxon>metagenomes</taxon>
        <taxon>organismal metagenomes</taxon>
    </lineage>
</organism>